<dbReference type="CDD" id="cd16655">
    <property type="entry name" value="RING-Ubox_WDSUB1-like"/>
    <property type="match status" value="1"/>
</dbReference>
<comment type="function">
    <text evidence="2">Functions as an E3 ubiquitin ligase.</text>
</comment>
<reference evidence="11 12" key="1">
    <citation type="submission" date="2019-06" db="EMBL/GenBank/DDBJ databases">
        <title>WGS assembly of Gossypium darwinii.</title>
        <authorList>
            <person name="Chen Z.J."/>
            <person name="Sreedasyam A."/>
            <person name="Ando A."/>
            <person name="Song Q."/>
            <person name="De L."/>
            <person name="Hulse-Kemp A."/>
            <person name="Ding M."/>
            <person name="Ye W."/>
            <person name="Kirkbride R."/>
            <person name="Jenkins J."/>
            <person name="Plott C."/>
            <person name="Lovell J."/>
            <person name="Lin Y.-M."/>
            <person name="Vaughn R."/>
            <person name="Liu B."/>
            <person name="Li W."/>
            <person name="Simpson S."/>
            <person name="Scheffler B."/>
            <person name="Saski C."/>
            <person name="Grover C."/>
            <person name="Hu G."/>
            <person name="Conover J."/>
            <person name="Carlson J."/>
            <person name="Shu S."/>
            <person name="Boston L."/>
            <person name="Williams M."/>
            <person name="Peterson D."/>
            <person name="Mcgee K."/>
            <person name="Jones D."/>
            <person name="Wendel J."/>
            <person name="Stelly D."/>
            <person name="Grimwood J."/>
            <person name="Schmutz J."/>
        </authorList>
    </citation>
    <scope>NUCLEOTIDE SEQUENCE [LARGE SCALE GENOMIC DNA]</scope>
    <source>
        <strain evidence="11">1808015.09</strain>
    </source>
</reference>
<proteinExistence type="predicted"/>
<dbReference type="Gene3D" id="3.30.40.10">
    <property type="entry name" value="Zinc/RING finger domain, C3HC4 (zinc finger)"/>
    <property type="match status" value="1"/>
</dbReference>
<comment type="pathway">
    <text evidence="3">Protein modification; protein ubiquitination.</text>
</comment>
<feature type="coiled-coil region" evidence="7">
    <location>
        <begin position="232"/>
        <end position="346"/>
    </location>
</feature>
<accession>A0A5D2AJ40</accession>
<keyword evidence="6" id="KW-0833">Ubl conjugation pathway</keyword>
<evidence type="ECO:0000256" key="6">
    <source>
        <dbReference type="ARBA" id="ARBA00022786"/>
    </source>
</evidence>
<keyword evidence="7" id="KW-0175">Coiled coil</keyword>
<dbReference type="InterPro" id="IPR051348">
    <property type="entry name" value="U-box_ubiquitin_ligases"/>
</dbReference>
<dbReference type="PROSITE" id="PS51698">
    <property type="entry name" value="U_BOX"/>
    <property type="match status" value="1"/>
</dbReference>
<comment type="catalytic activity">
    <reaction evidence="1">
        <text>S-ubiquitinyl-[E2 ubiquitin-conjugating enzyme]-L-cysteine + [acceptor protein]-L-lysine = [E2 ubiquitin-conjugating enzyme]-L-cysteine + N(6)-ubiquitinyl-[acceptor protein]-L-lysine.</text>
        <dbReference type="EC" id="2.3.2.27"/>
    </reaction>
</comment>
<dbReference type="InterPro" id="IPR000719">
    <property type="entry name" value="Prot_kinase_dom"/>
</dbReference>
<dbReference type="InterPro" id="IPR013083">
    <property type="entry name" value="Znf_RING/FYVE/PHD"/>
</dbReference>
<dbReference type="Gene3D" id="3.30.200.20">
    <property type="entry name" value="Phosphorylase Kinase, domain 1"/>
    <property type="match status" value="1"/>
</dbReference>
<organism evidence="11 12">
    <name type="scientific">Gossypium darwinii</name>
    <name type="common">Darwin's cotton</name>
    <name type="synonym">Gossypium barbadense var. darwinii</name>
    <dbReference type="NCBI Taxonomy" id="34276"/>
    <lineage>
        <taxon>Eukaryota</taxon>
        <taxon>Viridiplantae</taxon>
        <taxon>Streptophyta</taxon>
        <taxon>Embryophyta</taxon>
        <taxon>Tracheophyta</taxon>
        <taxon>Spermatophyta</taxon>
        <taxon>Magnoliopsida</taxon>
        <taxon>eudicotyledons</taxon>
        <taxon>Gunneridae</taxon>
        <taxon>Pentapetalae</taxon>
        <taxon>rosids</taxon>
        <taxon>malvids</taxon>
        <taxon>Malvales</taxon>
        <taxon>Malvaceae</taxon>
        <taxon>Malvoideae</taxon>
        <taxon>Gossypium</taxon>
    </lineage>
</organism>
<dbReference type="GO" id="GO:0004672">
    <property type="term" value="F:protein kinase activity"/>
    <property type="evidence" value="ECO:0007669"/>
    <property type="project" value="InterPro"/>
</dbReference>
<dbReference type="AlphaFoldDB" id="A0A5D2AJ40"/>
<dbReference type="CDD" id="cd01989">
    <property type="entry name" value="USP_STK_Ubox_N"/>
    <property type="match status" value="1"/>
</dbReference>
<evidence type="ECO:0000256" key="5">
    <source>
        <dbReference type="ARBA" id="ARBA00022679"/>
    </source>
</evidence>
<dbReference type="SMART" id="SM00504">
    <property type="entry name" value="Ubox"/>
    <property type="match status" value="1"/>
</dbReference>
<gene>
    <name evidence="11" type="ORF">ES288_D11G102600v1</name>
</gene>
<keyword evidence="8" id="KW-0472">Membrane</keyword>
<keyword evidence="5" id="KW-0808">Transferase</keyword>
<feature type="domain" description="U-box" evidence="10">
    <location>
        <begin position="663"/>
        <end position="737"/>
    </location>
</feature>
<dbReference type="Gene3D" id="3.40.50.620">
    <property type="entry name" value="HUPs"/>
    <property type="match status" value="1"/>
</dbReference>
<evidence type="ECO:0000256" key="7">
    <source>
        <dbReference type="SAM" id="Coils"/>
    </source>
</evidence>
<keyword evidence="12" id="KW-1185">Reference proteome</keyword>
<evidence type="ECO:0000313" key="11">
    <source>
        <dbReference type="EMBL" id="TYG44519.1"/>
    </source>
</evidence>
<feature type="domain" description="Protein kinase" evidence="9">
    <location>
        <begin position="382"/>
        <end position="644"/>
    </location>
</feature>
<dbReference type="InterPro" id="IPR014729">
    <property type="entry name" value="Rossmann-like_a/b/a_fold"/>
</dbReference>
<feature type="transmembrane region" description="Helical" evidence="8">
    <location>
        <begin position="746"/>
        <end position="771"/>
    </location>
</feature>
<dbReference type="Pfam" id="PF04564">
    <property type="entry name" value="U-box"/>
    <property type="match status" value="1"/>
</dbReference>
<dbReference type="InterPro" id="IPR003613">
    <property type="entry name" value="Ubox_domain"/>
</dbReference>
<dbReference type="InterPro" id="IPR001245">
    <property type="entry name" value="Ser-Thr/Tyr_kinase_cat_dom"/>
</dbReference>
<dbReference type="SUPFAM" id="SSF56112">
    <property type="entry name" value="Protein kinase-like (PK-like)"/>
    <property type="match status" value="1"/>
</dbReference>
<protein>
    <recommendedName>
        <fullName evidence="4">RING-type E3 ubiquitin transferase</fullName>
        <ecNumber evidence="4">2.3.2.27</ecNumber>
    </recommendedName>
</protein>
<dbReference type="Gene3D" id="1.10.510.10">
    <property type="entry name" value="Transferase(Phosphotransferase) domain 1"/>
    <property type="match status" value="1"/>
</dbReference>
<dbReference type="PANTHER" id="PTHR45647:SF28">
    <property type="entry name" value="U-BOX DOMAIN-CONTAINING PROTEIN 33-LIKE"/>
    <property type="match status" value="1"/>
</dbReference>
<dbReference type="GO" id="GO:0016567">
    <property type="term" value="P:protein ubiquitination"/>
    <property type="evidence" value="ECO:0007669"/>
    <property type="project" value="UniProtKB-UniPathway"/>
</dbReference>
<dbReference type="EC" id="2.3.2.27" evidence="4"/>
<keyword evidence="8" id="KW-1133">Transmembrane helix</keyword>
<keyword evidence="8" id="KW-0812">Transmembrane</keyword>
<sequence>MDRMTDAAETIYVAVGKAVEESEHTLLWALQNLCPTKVCILHVHQPASLCNSTTRLHQQDIGKKILDRIMDDYLLICGQKSVEAAKLNIEMDDAGKGIVELIRDQGIKKLVMGAAANKHFSEGMTDLKSEKAQYVELHALPSCKIWFICGGQLVHRKSLVENGQSNLSSSASSSSYWTVSNKVASSSDSSVSETLGESPDWLEFNEGSGDDKVFENLEQALFIAEKSNQEAFDELDRRLKAEKDALNAVVRQANEMKSSYIGELRRRKEIEGTLRKQNEELEQVKQQRDEARKIARTHKLLLESRGAKSDHVKVLEAKVSSAMEQLQIYQRERDDLRAKLESTCKSIKDHSTIQEEGSSNVHMQQFFSEFSVAEIHDATEDFDPSFKIAEGAYGSVYRCTLRHTEVAIKVLHQNSLQGPLEFQKEVDILSKLRHPNLVTLIGVCPEIWALIYEYLPNGSLEDRLIPRDNTPPLSWQTRIQIATEICSALIFLHASKPQRMVHGNLKPGNILLDTNFGCKLSDFGVCHVLSSLEKSNNMTDISRKFPYLDTQFLNTRTLTPSSDIYSFGIILLQLITGRPPLSIIEDAQRAVNGNRLNDLLDPSAGDWSYVEAEQLTHLALRCCDTNRSRRPDLASEVYKVLELIRNTIGPLSTIHAGSEQLRQPPDSFFCPISKKIMMDPHVAADGFTYELRQIRRWLDGGHDTSPCTNIPLAHRILIPNHALRSAILVVEAASPPLTLFLIPGTYLISFLLFFPIAYVVRFFLCSILVSWNLHAVACLNRIYTVLT</sequence>
<evidence type="ECO:0000313" key="12">
    <source>
        <dbReference type="Proteomes" id="UP000323506"/>
    </source>
</evidence>
<evidence type="ECO:0000256" key="3">
    <source>
        <dbReference type="ARBA" id="ARBA00004906"/>
    </source>
</evidence>
<dbReference type="Proteomes" id="UP000323506">
    <property type="component" value="Chromosome D11"/>
</dbReference>
<evidence type="ECO:0000256" key="2">
    <source>
        <dbReference type="ARBA" id="ARBA00003861"/>
    </source>
</evidence>
<dbReference type="PANTHER" id="PTHR45647">
    <property type="entry name" value="OS02G0152300 PROTEIN"/>
    <property type="match status" value="1"/>
</dbReference>
<dbReference type="UniPathway" id="UPA00143"/>
<evidence type="ECO:0000259" key="9">
    <source>
        <dbReference type="PROSITE" id="PS50011"/>
    </source>
</evidence>
<dbReference type="InterPro" id="IPR011009">
    <property type="entry name" value="Kinase-like_dom_sf"/>
</dbReference>
<dbReference type="Pfam" id="PF07714">
    <property type="entry name" value="PK_Tyr_Ser-Thr"/>
    <property type="match status" value="1"/>
</dbReference>
<dbReference type="GO" id="GO:0005524">
    <property type="term" value="F:ATP binding"/>
    <property type="evidence" value="ECO:0007669"/>
    <property type="project" value="InterPro"/>
</dbReference>
<name>A0A5D2AJ40_GOSDA</name>
<evidence type="ECO:0000256" key="4">
    <source>
        <dbReference type="ARBA" id="ARBA00012483"/>
    </source>
</evidence>
<evidence type="ECO:0000259" key="10">
    <source>
        <dbReference type="PROSITE" id="PS51698"/>
    </source>
</evidence>
<evidence type="ECO:0000256" key="8">
    <source>
        <dbReference type="SAM" id="Phobius"/>
    </source>
</evidence>
<dbReference type="GO" id="GO:0061630">
    <property type="term" value="F:ubiquitin protein ligase activity"/>
    <property type="evidence" value="ECO:0007669"/>
    <property type="project" value="UniProtKB-EC"/>
</dbReference>
<evidence type="ECO:0000256" key="1">
    <source>
        <dbReference type="ARBA" id="ARBA00000900"/>
    </source>
</evidence>
<dbReference type="PROSITE" id="PS50011">
    <property type="entry name" value="PROTEIN_KINASE_DOM"/>
    <property type="match status" value="1"/>
</dbReference>
<dbReference type="SUPFAM" id="SSF57850">
    <property type="entry name" value="RING/U-box"/>
    <property type="match status" value="1"/>
</dbReference>
<dbReference type="EMBL" id="CM017711">
    <property type="protein sequence ID" value="TYG44519.1"/>
    <property type="molecule type" value="Genomic_DNA"/>
</dbReference>